<dbReference type="InterPro" id="IPR021122">
    <property type="entry name" value="RNA_ligase_dom_REL/Rnl2"/>
</dbReference>
<dbReference type="Gene3D" id="1.10.10.1810">
    <property type="entry name" value="RNA ligase"/>
    <property type="match status" value="1"/>
</dbReference>
<dbReference type="Pfam" id="PF01535">
    <property type="entry name" value="PPR"/>
    <property type="match status" value="1"/>
</dbReference>
<dbReference type="PANTHER" id="PTHR47939">
    <property type="entry name" value="MEMBRANE-ASSOCIATED SALT-INDUCIBLE PROTEIN-LIKE"/>
    <property type="match status" value="1"/>
</dbReference>
<feature type="compositionally biased region" description="Basic and acidic residues" evidence="2">
    <location>
        <begin position="532"/>
        <end position="541"/>
    </location>
</feature>
<dbReference type="PROSITE" id="PS51375">
    <property type="entry name" value="PPR"/>
    <property type="match status" value="3"/>
</dbReference>
<feature type="domain" description="RNA ligase 2 C-terminal" evidence="4">
    <location>
        <begin position="328"/>
        <end position="376"/>
    </location>
</feature>
<protein>
    <recommendedName>
        <fullName evidence="7">RNA ligase (ATP)</fullName>
    </recommendedName>
</protein>
<dbReference type="SUPFAM" id="SSF56091">
    <property type="entry name" value="DNA ligase/mRNA capping enzyme, catalytic domain"/>
    <property type="match status" value="1"/>
</dbReference>
<evidence type="ECO:0000259" key="4">
    <source>
        <dbReference type="Pfam" id="PF18043"/>
    </source>
</evidence>
<comment type="caution">
    <text evidence="5">The sequence shown here is derived from an EMBL/GenBank/DDBJ whole genome shotgun (WGS) entry which is preliminary data.</text>
</comment>
<dbReference type="PANTHER" id="PTHR47939:SF5">
    <property type="entry name" value="PENTACOTRIPEPTIDE-REPEAT REGION OF PRORP DOMAIN-CONTAINING PROTEIN"/>
    <property type="match status" value="1"/>
</dbReference>
<gene>
    <name evidence="5" type="ORF">PGLA2088_LOCUS43659</name>
</gene>
<dbReference type="Pfam" id="PF13041">
    <property type="entry name" value="PPR_2"/>
    <property type="match status" value="1"/>
</dbReference>
<dbReference type="Proteomes" id="UP000626109">
    <property type="component" value="Unassembled WGS sequence"/>
</dbReference>
<dbReference type="InterPro" id="IPR040609">
    <property type="entry name" value="Rnl2_C"/>
</dbReference>
<dbReference type="AlphaFoldDB" id="A0A813LHT2"/>
<feature type="region of interest" description="Disordered" evidence="2">
    <location>
        <begin position="371"/>
        <end position="401"/>
    </location>
</feature>
<dbReference type="InterPro" id="IPR002885">
    <property type="entry name" value="PPR_rpt"/>
</dbReference>
<evidence type="ECO:0000256" key="2">
    <source>
        <dbReference type="SAM" id="MobiDB-lite"/>
    </source>
</evidence>
<dbReference type="InterPro" id="IPR050667">
    <property type="entry name" value="PPR-containing_protein"/>
</dbReference>
<evidence type="ECO:0000313" key="6">
    <source>
        <dbReference type="Proteomes" id="UP000626109"/>
    </source>
</evidence>
<accession>A0A813LHT2</accession>
<dbReference type="InterPro" id="IPR041948">
    <property type="entry name" value="Rnl1/2_C_sf"/>
</dbReference>
<feature type="domain" description="RNA ligase" evidence="3">
    <location>
        <begin position="49"/>
        <end position="270"/>
    </location>
</feature>
<dbReference type="Gene3D" id="3.30.1490.70">
    <property type="match status" value="1"/>
</dbReference>
<reference evidence="5" key="1">
    <citation type="submission" date="2021-02" db="EMBL/GenBank/DDBJ databases">
        <authorList>
            <person name="Dougan E. K."/>
            <person name="Rhodes N."/>
            <person name="Thang M."/>
            <person name="Chan C."/>
        </authorList>
    </citation>
    <scope>NUCLEOTIDE SEQUENCE</scope>
</reference>
<dbReference type="EMBL" id="CAJNNW010034872">
    <property type="protein sequence ID" value="CAE8724320.1"/>
    <property type="molecule type" value="Genomic_DNA"/>
</dbReference>
<feature type="compositionally biased region" description="Polar residues" evidence="2">
    <location>
        <begin position="486"/>
        <end position="495"/>
    </location>
</feature>
<dbReference type="NCBIfam" id="TIGR00756">
    <property type="entry name" value="PPR"/>
    <property type="match status" value="3"/>
</dbReference>
<dbReference type="Pfam" id="PF09414">
    <property type="entry name" value="RNA_ligase"/>
    <property type="match status" value="1"/>
</dbReference>
<name>A0A813LHT2_POLGL</name>
<evidence type="ECO:0000259" key="3">
    <source>
        <dbReference type="Pfam" id="PF09414"/>
    </source>
</evidence>
<evidence type="ECO:0000313" key="5">
    <source>
        <dbReference type="EMBL" id="CAE8724320.1"/>
    </source>
</evidence>
<dbReference type="Gene3D" id="1.25.40.10">
    <property type="entry name" value="Tetratricopeptide repeat domain"/>
    <property type="match status" value="1"/>
</dbReference>
<evidence type="ECO:0008006" key="7">
    <source>
        <dbReference type="Google" id="ProtNLM"/>
    </source>
</evidence>
<feature type="compositionally biased region" description="Acidic residues" evidence="2">
    <location>
        <begin position="470"/>
        <end position="480"/>
    </location>
</feature>
<proteinExistence type="predicted"/>
<feature type="region of interest" description="Disordered" evidence="2">
    <location>
        <begin position="448"/>
        <end position="541"/>
    </location>
</feature>
<feature type="non-terminal residue" evidence="5">
    <location>
        <position position="691"/>
    </location>
</feature>
<evidence type="ECO:0000256" key="1">
    <source>
        <dbReference type="PROSITE-ProRule" id="PRU00708"/>
    </source>
</evidence>
<feature type="repeat" description="PPR" evidence="1">
    <location>
        <begin position="611"/>
        <end position="645"/>
    </location>
</feature>
<organism evidence="5 6">
    <name type="scientific">Polarella glacialis</name>
    <name type="common">Dinoflagellate</name>
    <dbReference type="NCBI Taxonomy" id="89957"/>
    <lineage>
        <taxon>Eukaryota</taxon>
        <taxon>Sar</taxon>
        <taxon>Alveolata</taxon>
        <taxon>Dinophyceae</taxon>
        <taxon>Suessiales</taxon>
        <taxon>Suessiaceae</taxon>
        <taxon>Polarella</taxon>
    </lineage>
</organism>
<feature type="repeat" description="PPR" evidence="1">
    <location>
        <begin position="648"/>
        <end position="682"/>
    </location>
</feature>
<sequence length="691" mass="75308">MIYGCGVVGLDCSMGLFVVPRGAFSKYDKMAESSGSVGASAGHSCADCYVVTEKVHGANFCMIAAFCDDGAFAADSSSAQVLFAKRTAILGCSEDAEDFYSCRSSGLLRTLAPCAEALLRRRARAEAQSGDTSTRVVAVHIYGELFGGRYPHLEVPAVQGLKPVQVGVWYFPNLKFMAFDVAIEEETREHRQEAAADPSARQRRFLNFGEARELCKHCDILFAVPLFTGTLAECLDQPVEFVTTLPARLGLPPLECQNLAEGLVVRPIQEPFLRSSPAISSGKESHRGLFKRKIPAFSERRYQNDDWRKGKAGGGFTVAVSDEELARMEVLALVTEQRLANVLSKIGRIDPSNKPACRQLLEDFKADVQEELGESEEGRALRRSTALQAGEPDEEKETETTLADEVNLRCAKRCLKRWGTLSAALDATASASAPGERVDKRRRELAHRRGIRSEAESRAWKGNSWKEEPWTEEPWTEDSWTESSWNASAASSTGSGREDKDVSKALKPRSVSEQDATPTAGVKGGEKPANADSDKSKSRHRLQELTRQIAGFAAKRRLNDAIWAFDQLLAEGLTASVHAYANLINAYVNSGDMDGAAATFSKMLANGVRSNVVVCTALLKGYCRVGDMAGARSVLDGMVGQDPPVMPDLRLVNTLLRGCVRVGDLKAARSVFADLSTWQLEPDVSTLKFMG</sequence>
<feature type="repeat" description="PPR" evidence="1">
    <location>
        <begin position="576"/>
        <end position="610"/>
    </location>
</feature>
<dbReference type="Pfam" id="PF18043">
    <property type="entry name" value="T4_Rnl2_C"/>
    <property type="match status" value="1"/>
</dbReference>
<feature type="compositionally biased region" description="Basic and acidic residues" evidence="2">
    <location>
        <begin position="451"/>
        <end position="469"/>
    </location>
</feature>
<dbReference type="Gene3D" id="3.30.470.30">
    <property type="entry name" value="DNA ligase/mRNA capping enzyme"/>
    <property type="match status" value="1"/>
</dbReference>
<dbReference type="InterPro" id="IPR011990">
    <property type="entry name" value="TPR-like_helical_dom_sf"/>
</dbReference>